<dbReference type="EMBL" id="JAGXEW010000002">
    <property type="protein sequence ID" value="KAK1174924.1"/>
    <property type="molecule type" value="Genomic_DNA"/>
</dbReference>
<keyword evidence="5" id="KW-0175">Coiled coil</keyword>
<evidence type="ECO:0000256" key="5">
    <source>
        <dbReference type="SAM" id="Coils"/>
    </source>
</evidence>
<dbReference type="PANTHER" id="PTHR14024">
    <property type="entry name" value="PERILIPIN"/>
    <property type="match status" value="1"/>
</dbReference>
<name>A0AAD8GIQ1_ACIOX</name>
<dbReference type="GO" id="GO:0010890">
    <property type="term" value="P:positive regulation of triglyceride storage"/>
    <property type="evidence" value="ECO:0007669"/>
    <property type="project" value="TreeGrafter"/>
</dbReference>
<dbReference type="PIRSF" id="PIRSF036881">
    <property type="entry name" value="PAT"/>
    <property type="match status" value="1"/>
</dbReference>
<dbReference type="GO" id="GO:0005829">
    <property type="term" value="C:cytosol"/>
    <property type="evidence" value="ECO:0007669"/>
    <property type="project" value="TreeGrafter"/>
</dbReference>
<dbReference type="Gene3D" id="1.20.120.340">
    <property type="entry name" value="Flagellar protein FliS"/>
    <property type="match status" value="1"/>
</dbReference>
<dbReference type="Pfam" id="PF03036">
    <property type="entry name" value="Perilipin"/>
    <property type="match status" value="1"/>
</dbReference>
<comment type="similarity">
    <text evidence="2 4">Belongs to the perilipin family.</text>
</comment>
<comment type="subcellular location">
    <subcellularLocation>
        <location evidence="1">Lipid droplet</location>
    </subcellularLocation>
</comment>
<comment type="caution">
    <text evidence="7">The sequence shown here is derived from an EMBL/GenBank/DDBJ whole genome shotgun (WGS) entry which is preliminary data.</text>
</comment>
<dbReference type="InterPro" id="IPR004279">
    <property type="entry name" value="Perilipin"/>
</dbReference>
<dbReference type="Gene3D" id="3.30.720.170">
    <property type="entry name" value="Perilipin, alpha-beta domain"/>
    <property type="match status" value="1"/>
</dbReference>
<feature type="coiled-coil region" evidence="5">
    <location>
        <begin position="289"/>
        <end position="333"/>
    </location>
</feature>
<organism evidence="7 8">
    <name type="scientific">Acipenser oxyrinchus oxyrinchus</name>
    <dbReference type="NCBI Taxonomy" id="40147"/>
    <lineage>
        <taxon>Eukaryota</taxon>
        <taxon>Metazoa</taxon>
        <taxon>Chordata</taxon>
        <taxon>Craniata</taxon>
        <taxon>Vertebrata</taxon>
        <taxon>Euteleostomi</taxon>
        <taxon>Actinopterygii</taxon>
        <taxon>Chondrostei</taxon>
        <taxon>Acipenseriformes</taxon>
        <taxon>Acipenseridae</taxon>
        <taxon>Acipenser</taxon>
    </lineage>
</organism>
<keyword evidence="8" id="KW-1185">Reference proteome</keyword>
<evidence type="ECO:0000256" key="3">
    <source>
        <dbReference type="ARBA" id="ARBA00022677"/>
    </source>
</evidence>
<sequence length="495" mass="54172">MLASARPDYRGRWCVVSRGHPGRPSPPPGGARPLERRPLEAPVLVTHFAGKAMDMVVVEPQQNVVARVANLPLVSSTYDMVSTVYCNTKENHPYIKTVCEVAEKSVKTITSVALTSAMPIIQKLEPQIAIANSFACRSLDKIEEKLPILHQPSEKIVAHAKDAVTGAKDAVTTTVTGAKETVSFTITGVVDKTKGAVQESVEMTKAVVSGSVNTVMGSRVVKMVSTGVDTALSKSESLVDMYLPLTEEELATEAKNIDGFEVAANKPSYYIRLGSVSTKLRKRAYHQALAKVRDAKQRSQEAISELRHTVDLIEYARQNMDSANQKFHNAQDKLQQSWLEWRKKTGCSDKVQNAEHIESHTLAITRGLTHQLQTTCLTLVSSIQGLPQNIQDQANSLASSATDVYQNFSSVSSFREVSDTVLASSKGQLAKMKDSLDGVMDYLVNNTPLNWLVPDFTITDLSSETDDYPYAVEYDGVQNDNYSRANGPTSAAYVE</sequence>
<keyword evidence="3" id="KW-0551">Lipid droplet</keyword>
<evidence type="ECO:0000256" key="1">
    <source>
        <dbReference type="ARBA" id="ARBA00004502"/>
    </source>
</evidence>
<protein>
    <recommendedName>
        <fullName evidence="4">Perilipin</fullName>
    </recommendedName>
</protein>
<evidence type="ECO:0000256" key="6">
    <source>
        <dbReference type="SAM" id="MobiDB-lite"/>
    </source>
</evidence>
<dbReference type="SUPFAM" id="SSF109775">
    <property type="entry name" value="Mannose-6-phosphate receptor binding protein 1 (Tip47), C-terminal domain"/>
    <property type="match status" value="1"/>
</dbReference>
<evidence type="ECO:0000256" key="4">
    <source>
        <dbReference type="PIRNR" id="PIRNR036881"/>
    </source>
</evidence>
<evidence type="ECO:0000256" key="2">
    <source>
        <dbReference type="ARBA" id="ARBA00006311"/>
    </source>
</evidence>
<evidence type="ECO:0000313" key="7">
    <source>
        <dbReference type="EMBL" id="KAK1174924.1"/>
    </source>
</evidence>
<dbReference type="Proteomes" id="UP001230051">
    <property type="component" value="Unassembled WGS sequence"/>
</dbReference>
<gene>
    <name evidence="7" type="primary">PLIN2</name>
    <name evidence="7" type="ORF">AOXY_G2535</name>
</gene>
<dbReference type="GO" id="GO:0005811">
    <property type="term" value="C:lipid droplet"/>
    <property type="evidence" value="ECO:0007669"/>
    <property type="project" value="UniProtKB-SubCell"/>
</dbReference>
<evidence type="ECO:0000313" key="8">
    <source>
        <dbReference type="Proteomes" id="UP001230051"/>
    </source>
</evidence>
<dbReference type="AlphaFoldDB" id="A0AAD8GIQ1"/>
<dbReference type="GO" id="GO:0019915">
    <property type="term" value="P:lipid storage"/>
    <property type="evidence" value="ECO:0007669"/>
    <property type="project" value="TreeGrafter"/>
</dbReference>
<reference evidence="7" key="1">
    <citation type="submission" date="2022-02" db="EMBL/GenBank/DDBJ databases">
        <title>Atlantic sturgeon de novo genome assembly.</title>
        <authorList>
            <person name="Stock M."/>
            <person name="Klopp C."/>
            <person name="Guiguen Y."/>
            <person name="Cabau C."/>
            <person name="Parinello H."/>
            <person name="Santidrian Yebra-Pimentel E."/>
            <person name="Kuhl H."/>
            <person name="Dirks R.P."/>
            <person name="Guessner J."/>
            <person name="Wuertz S."/>
            <person name="Du K."/>
            <person name="Schartl M."/>
        </authorList>
    </citation>
    <scope>NUCLEOTIDE SEQUENCE</scope>
    <source>
        <strain evidence="7">STURGEONOMICS-FGT-2020</strain>
        <tissue evidence="7">Whole blood</tissue>
    </source>
</reference>
<accession>A0AAD8GIQ1</accession>
<dbReference type="PANTHER" id="PTHR14024:SF25">
    <property type="entry name" value="PERILIPIN-2"/>
    <property type="match status" value="1"/>
</dbReference>
<feature type="region of interest" description="Disordered" evidence="6">
    <location>
        <begin position="15"/>
        <end position="36"/>
    </location>
</feature>
<proteinExistence type="inferred from homology"/>